<reference evidence="5" key="1">
    <citation type="journal article" date="2019" name="Int. J. Syst. Evol. Microbiol.">
        <title>The Global Catalogue of Microorganisms (GCM) 10K type strain sequencing project: providing services to taxonomists for standard genome sequencing and annotation.</title>
        <authorList>
            <consortium name="The Broad Institute Genomics Platform"/>
            <consortium name="The Broad Institute Genome Sequencing Center for Infectious Disease"/>
            <person name="Wu L."/>
            <person name="Ma J."/>
        </authorList>
    </citation>
    <scope>NUCLEOTIDE SEQUENCE [LARGE SCALE GENOMIC DNA]</scope>
    <source>
        <strain evidence="5">CGMCC 1.12750</strain>
    </source>
</reference>
<dbReference type="EMBL" id="JBHTFQ010000003">
    <property type="protein sequence ID" value="MFC7703928.1"/>
    <property type="molecule type" value="Genomic_DNA"/>
</dbReference>
<keyword evidence="5" id="KW-1185">Reference proteome</keyword>
<dbReference type="Pfam" id="PF05036">
    <property type="entry name" value="SPOR"/>
    <property type="match status" value="1"/>
</dbReference>
<evidence type="ECO:0000259" key="2">
    <source>
        <dbReference type="Pfam" id="PF01471"/>
    </source>
</evidence>
<dbReference type="Proteomes" id="UP001596516">
    <property type="component" value="Unassembled WGS sequence"/>
</dbReference>
<dbReference type="Pfam" id="PF01471">
    <property type="entry name" value="PG_binding_1"/>
    <property type="match status" value="1"/>
</dbReference>
<comment type="caution">
    <text evidence="4">The sequence shown here is derived from an EMBL/GenBank/DDBJ whole genome shotgun (WGS) entry which is preliminary data.</text>
</comment>
<proteinExistence type="predicted"/>
<keyword evidence="1" id="KW-0732">Signal</keyword>
<dbReference type="SUPFAM" id="SSF50494">
    <property type="entry name" value="Trypsin-like serine proteases"/>
    <property type="match status" value="1"/>
</dbReference>
<evidence type="ECO:0000313" key="5">
    <source>
        <dbReference type="Proteomes" id="UP001596516"/>
    </source>
</evidence>
<dbReference type="Pfam" id="PF13365">
    <property type="entry name" value="Trypsin_2"/>
    <property type="match status" value="1"/>
</dbReference>
<name>A0ABW2UIZ0_9RHOB</name>
<evidence type="ECO:0000256" key="1">
    <source>
        <dbReference type="SAM" id="SignalP"/>
    </source>
</evidence>
<feature type="signal peptide" evidence="1">
    <location>
        <begin position="1"/>
        <end position="22"/>
    </location>
</feature>
<sequence length="578" mass="59762">MRKLIGVLMLMGALWIAPALQAQEPAWIQVEAQPSLRAAEARARTYAAQFADVNGFRLPSGWYAIALGPYPTSDAATRLQSLLQDRRVPADAYVVDGDAFGQRFWPVATGLRQPLVIDVPPPEPAAQPSEEVSAIAAAPERPVASDSPAPATEPLEESLRHEALLSREDRIALQEALQQAGFYRGTIDAAIGPGTRSAMAAWQAAQGHEVTGVLSSAQRAALLGAQAEADAALGLARRRDEAAGIEVILPTALVQFDRYDPPFARYGGDAGVEIILVSQQGNPQALAGLRDQIRALPGVPAGGRDSFDAAGFEIETAEGARRAHVLVRLHDGAIRGYVVTWDDRAPDMAPILAAMRQSFAPIGPQTLDDLGAAPSDEMRAALLEGVAEAAPSRSATGVFLDAEGHVLTAAAAVAACTRISVDDAPAVISASDTATGLALLRPEAPPPPRRTAGWQRLPLEVGAPIVAAGFSLGAAMGLPALTRGIVAAPPEEGRQSLRLEMLPGDTGAPLLDGTGAVVGLLLPTETAGASLAITTAAVESWLEGQGISLPGSGTGQDLSPAALAEGAAGITTPVSCWN</sequence>
<dbReference type="Gene3D" id="1.10.101.10">
    <property type="entry name" value="PGBD-like superfamily/PGBD"/>
    <property type="match status" value="1"/>
</dbReference>
<dbReference type="InterPro" id="IPR036366">
    <property type="entry name" value="PGBDSf"/>
</dbReference>
<feature type="chain" id="PRO_5045536146" evidence="1">
    <location>
        <begin position="23"/>
        <end position="578"/>
    </location>
</feature>
<dbReference type="InterPro" id="IPR002477">
    <property type="entry name" value="Peptidoglycan-bd-like"/>
</dbReference>
<dbReference type="InterPro" id="IPR036365">
    <property type="entry name" value="PGBD-like_sf"/>
</dbReference>
<dbReference type="InterPro" id="IPR009003">
    <property type="entry name" value="Peptidase_S1_PA"/>
</dbReference>
<dbReference type="Gene3D" id="2.40.10.120">
    <property type="match status" value="1"/>
</dbReference>
<evidence type="ECO:0000313" key="4">
    <source>
        <dbReference type="EMBL" id="MFC7703928.1"/>
    </source>
</evidence>
<dbReference type="InterPro" id="IPR007730">
    <property type="entry name" value="SPOR-like_dom"/>
</dbReference>
<gene>
    <name evidence="4" type="ORF">ACFQXB_06950</name>
</gene>
<organism evidence="4 5">
    <name type="scientific">Plastorhodobacter daqingensis</name>
    <dbReference type="NCBI Taxonomy" id="1387281"/>
    <lineage>
        <taxon>Bacteria</taxon>
        <taxon>Pseudomonadati</taxon>
        <taxon>Pseudomonadota</taxon>
        <taxon>Alphaproteobacteria</taxon>
        <taxon>Rhodobacterales</taxon>
        <taxon>Paracoccaceae</taxon>
        <taxon>Plastorhodobacter</taxon>
    </lineage>
</organism>
<evidence type="ECO:0000259" key="3">
    <source>
        <dbReference type="Pfam" id="PF05036"/>
    </source>
</evidence>
<accession>A0ABW2UIZ0</accession>
<feature type="domain" description="SPOR" evidence="3">
    <location>
        <begin position="24"/>
        <end position="84"/>
    </location>
</feature>
<dbReference type="RefSeq" id="WP_377401215.1">
    <property type="nucleotide sequence ID" value="NZ_JBHTFQ010000003.1"/>
</dbReference>
<feature type="domain" description="Peptidoglycan binding-like" evidence="2">
    <location>
        <begin position="167"/>
        <end position="222"/>
    </location>
</feature>
<dbReference type="SUPFAM" id="SSF47090">
    <property type="entry name" value="PGBD-like"/>
    <property type="match status" value="1"/>
</dbReference>
<protein>
    <submittedName>
        <fullName evidence="4">Peptidoglycan-binding protein</fullName>
    </submittedName>
</protein>